<feature type="compositionally biased region" description="Basic and acidic residues" evidence="1">
    <location>
        <begin position="79"/>
        <end position="105"/>
    </location>
</feature>
<evidence type="ECO:0000313" key="3">
    <source>
        <dbReference type="Proteomes" id="UP001499987"/>
    </source>
</evidence>
<comment type="caution">
    <text evidence="2">The sequence shown here is derived from an EMBL/GenBank/DDBJ whole genome shotgun (WGS) entry which is preliminary data.</text>
</comment>
<organism evidence="2 3">
    <name type="scientific">Kitasatospora arboriphila</name>
    <dbReference type="NCBI Taxonomy" id="258052"/>
    <lineage>
        <taxon>Bacteria</taxon>
        <taxon>Bacillati</taxon>
        <taxon>Actinomycetota</taxon>
        <taxon>Actinomycetes</taxon>
        <taxon>Kitasatosporales</taxon>
        <taxon>Streptomycetaceae</taxon>
        <taxon>Kitasatospora</taxon>
    </lineage>
</organism>
<evidence type="ECO:0000256" key="1">
    <source>
        <dbReference type="SAM" id="MobiDB-lite"/>
    </source>
</evidence>
<keyword evidence="3" id="KW-1185">Reference proteome</keyword>
<evidence type="ECO:0000313" key="2">
    <source>
        <dbReference type="EMBL" id="GAA1117160.1"/>
    </source>
</evidence>
<reference evidence="3" key="1">
    <citation type="journal article" date="2019" name="Int. J. Syst. Evol. Microbiol.">
        <title>The Global Catalogue of Microorganisms (GCM) 10K type strain sequencing project: providing services to taxonomists for standard genome sequencing and annotation.</title>
        <authorList>
            <consortium name="The Broad Institute Genomics Platform"/>
            <consortium name="The Broad Institute Genome Sequencing Center for Infectious Disease"/>
            <person name="Wu L."/>
            <person name="Ma J."/>
        </authorList>
    </citation>
    <scope>NUCLEOTIDE SEQUENCE [LARGE SCALE GENOMIC DNA]</scope>
    <source>
        <strain evidence="3">JCM 13002</strain>
    </source>
</reference>
<feature type="region of interest" description="Disordered" evidence="1">
    <location>
        <begin position="1"/>
        <end position="22"/>
    </location>
</feature>
<protein>
    <submittedName>
        <fullName evidence="2">Uncharacterized protein</fullName>
    </submittedName>
</protein>
<gene>
    <name evidence="2" type="ORF">GCM10009663_66620</name>
</gene>
<accession>A0ABP4ESV0</accession>
<dbReference type="EMBL" id="BAAALD010000102">
    <property type="protein sequence ID" value="GAA1117160.1"/>
    <property type="molecule type" value="Genomic_DNA"/>
</dbReference>
<proteinExistence type="predicted"/>
<feature type="region of interest" description="Disordered" evidence="1">
    <location>
        <begin position="79"/>
        <end position="120"/>
    </location>
</feature>
<name>A0ABP4ESV0_9ACTN</name>
<sequence>MAAMAEEHEIGDDELLDVADNPTQAASLHKALRTLANNSNVGPELQEMAKGVLSGRIGMKDVIESDRYMHAITGRLGEIHDAAEHLSPEDRRRSEERAEKMVREQEEAESGSAKRDDRRK</sequence>
<dbReference type="Proteomes" id="UP001499987">
    <property type="component" value="Unassembled WGS sequence"/>
</dbReference>